<dbReference type="RefSeq" id="WP_163567203.1">
    <property type="nucleotide sequence ID" value="NZ_BAAANY010000036.1"/>
</dbReference>
<dbReference type="Proteomes" id="UP001500618">
    <property type="component" value="Unassembled WGS sequence"/>
</dbReference>
<evidence type="ECO:0000313" key="2">
    <source>
        <dbReference type="Proteomes" id="UP001500618"/>
    </source>
</evidence>
<gene>
    <name evidence="1" type="ORF">GCM10009765_69470</name>
</gene>
<keyword evidence="2" id="KW-1185">Reference proteome</keyword>
<accession>A0ABN2IRC5</accession>
<sequence>MAEREVVRAKTGYGGDWTPAHMDAVLRTGTARRGLWLDTSAQSPAETVDAIVAGMGEALVT</sequence>
<organism evidence="1 2">
    <name type="scientific">Fodinicola feengrottensis</name>
    <dbReference type="NCBI Taxonomy" id="435914"/>
    <lineage>
        <taxon>Bacteria</taxon>
        <taxon>Bacillati</taxon>
        <taxon>Actinomycetota</taxon>
        <taxon>Actinomycetes</taxon>
        <taxon>Mycobacteriales</taxon>
        <taxon>Fodinicola</taxon>
    </lineage>
</organism>
<proteinExistence type="predicted"/>
<name>A0ABN2IRC5_9ACTN</name>
<dbReference type="EMBL" id="BAAANY010000036">
    <property type="protein sequence ID" value="GAA1710260.1"/>
    <property type="molecule type" value="Genomic_DNA"/>
</dbReference>
<comment type="caution">
    <text evidence="1">The sequence shown here is derived from an EMBL/GenBank/DDBJ whole genome shotgun (WGS) entry which is preliminary data.</text>
</comment>
<reference evidence="1 2" key="1">
    <citation type="journal article" date="2019" name="Int. J. Syst. Evol. Microbiol.">
        <title>The Global Catalogue of Microorganisms (GCM) 10K type strain sequencing project: providing services to taxonomists for standard genome sequencing and annotation.</title>
        <authorList>
            <consortium name="The Broad Institute Genomics Platform"/>
            <consortium name="The Broad Institute Genome Sequencing Center for Infectious Disease"/>
            <person name="Wu L."/>
            <person name="Ma J."/>
        </authorList>
    </citation>
    <scope>NUCLEOTIDE SEQUENCE [LARGE SCALE GENOMIC DNA]</scope>
    <source>
        <strain evidence="1 2">JCM 14718</strain>
    </source>
</reference>
<evidence type="ECO:0000313" key="1">
    <source>
        <dbReference type="EMBL" id="GAA1710260.1"/>
    </source>
</evidence>
<protein>
    <submittedName>
        <fullName evidence="1">Uncharacterized protein</fullName>
    </submittedName>
</protein>